<name>A0A7C8RJB3_ORBOL</name>
<protein>
    <submittedName>
        <fullName evidence="1">Uncharacterized protein</fullName>
    </submittedName>
</protein>
<gene>
    <name evidence="1" type="ORF">TWF970_005633</name>
</gene>
<accession>A0A7C8RJB3</accession>
<sequence length="688" mass="79075">MASESQQSEYQTLFDESFAECEIFCRFYIHIFKAFGLTLTHSNVPIDLVAKLSEQYIRWANPPTPLHKESVQIPRVPASELRDTHEYILKWSQMVLDSQLQYRLNHQVDLPIATAGPVPAESFSPPTNCEITRVARCLYQLFLYLLYCECNIIYPKQGDQFNGSEILDDKLEDMFACDQDDFNGMVVEAINYLDLNIIHRPLLDFISQITKPALPKIGTPILPDAPRYYWKSHVQNAEWFVAAALGPQGLWKFLFESSFEEQEDVCAIYVEGGFGDPHFFIQDPQSNLRLNNTGTYPPYLRICRDELVIGECDVNWWCEADWSTRISITDLTAVVWDDWRLKEWGYLLPMIKLPLYLPGQTPFHRIDCELSTPLVPYRVRSKNRIYTAKLFPEIISPECVTSPSNNDFISCTPLQVRDALGDKAPALPEFTQPIKNPLPLEFQFLILELADYSQYPTLRAVCKTWKAEAWRILKSRYTVPYILDSKTFHEDETDIQFLGSFVSASPSDCPFLIHSALLDFTGYARGRLDYSIDDQGFPLSVVEFGKIYSKPDPDHPLVLSNTEHLRAAADYPVIIPNTENPQPLPHPVYMRFKLYRNGHGYGYSNSLAKEGETLNPSKIQTVKTFLGKYFVQFSTKFKGNLRSLPPDDRPLERFRVGVAFFSSHYNNPPRRIEITFTEPNIHNGQQLA</sequence>
<organism evidence="1 2">
    <name type="scientific">Orbilia oligospora</name>
    <name type="common">Nematode-trapping fungus</name>
    <name type="synonym">Arthrobotrys oligospora</name>
    <dbReference type="NCBI Taxonomy" id="2813651"/>
    <lineage>
        <taxon>Eukaryota</taxon>
        <taxon>Fungi</taxon>
        <taxon>Dikarya</taxon>
        <taxon>Ascomycota</taxon>
        <taxon>Pezizomycotina</taxon>
        <taxon>Orbiliomycetes</taxon>
        <taxon>Orbiliales</taxon>
        <taxon>Orbiliaceae</taxon>
        <taxon>Orbilia</taxon>
    </lineage>
</organism>
<proteinExistence type="predicted"/>
<reference evidence="1 2" key="1">
    <citation type="submission" date="2020-01" db="EMBL/GenBank/DDBJ databases">
        <authorList>
            <person name="Palmer J.M."/>
        </authorList>
    </citation>
    <scope>NUCLEOTIDE SEQUENCE [LARGE SCALE GENOMIC DNA]</scope>
    <source>
        <strain evidence="1 2">TWF970</strain>
    </source>
</reference>
<evidence type="ECO:0000313" key="1">
    <source>
        <dbReference type="EMBL" id="KAF3288570.1"/>
    </source>
</evidence>
<dbReference type="Proteomes" id="UP000474640">
    <property type="component" value="Unassembled WGS sequence"/>
</dbReference>
<dbReference type="AlphaFoldDB" id="A0A7C8RJB3"/>
<evidence type="ECO:0000313" key="2">
    <source>
        <dbReference type="Proteomes" id="UP000474640"/>
    </source>
</evidence>
<dbReference type="EMBL" id="JAABOJ010000003">
    <property type="protein sequence ID" value="KAF3288570.1"/>
    <property type="molecule type" value="Genomic_DNA"/>
</dbReference>
<dbReference type="OrthoDB" id="5286432at2759"/>
<comment type="caution">
    <text evidence="1">The sequence shown here is derived from an EMBL/GenBank/DDBJ whole genome shotgun (WGS) entry which is preliminary data.</text>
</comment>